<feature type="compositionally biased region" description="Polar residues" evidence="1">
    <location>
        <begin position="500"/>
        <end position="511"/>
    </location>
</feature>
<dbReference type="Proteomes" id="UP000320176">
    <property type="component" value="Unassembled WGS sequence"/>
</dbReference>
<feature type="region of interest" description="Disordered" evidence="1">
    <location>
        <begin position="216"/>
        <end position="335"/>
    </location>
</feature>
<evidence type="ECO:0000313" key="3">
    <source>
        <dbReference type="EMBL" id="TWT93205.1"/>
    </source>
</evidence>
<feature type="compositionally biased region" description="Polar residues" evidence="1">
    <location>
        <begin position="103"/>
        <end position="115"/>
    </location>
</feature>
<evidence type="ECO:0000256" key="2">
    <source>
        <dbReference type="SAM" id="Phobius"/>
    </source>
</evidence>
<accession>A0A5C6A1E9</accession>
<feature type="compositionally biased region" description="Pro residues" evidence="1">
    <location>
        <begin position="273"/>
        <end position="301"/>
    </location>
</feature>
<keyword evidence="4" id="KW-1185">Reference proteome</keyword>
<keyword evidence="2" id="KW-1133">Transmembrane helix</keyword>
<proteinExistence type="predicted"/>
<feature type="region of interest" description="Disordered" evidence="1">
    <location>
        <begin position="482"/>
        <end position="511"/>
    </location>
</feature>
<comment type="caution">
    <text evidence="3">The sequence shown here is derived from an EMBL/GenBank/DDBJ whole genome shotgun (WGS) entry which is preliminary data.</text>
</comment>
<feature type="transmembrane region" description="Helical" evidence="2">
    <location>
        <begin position="15"/>
        <end position="35"/>
    </location>
</feature>
<feature type="region of interest" description="Disordered" evidence="1">
    <location>
        <begin position="103"/>
        <end position="124"/>
    </location>
</feature>
<feature type="compositionally biased region" description="Polar residues" evidence="1">
    <location>
        <begin position="256"/>
        <end position="265"/>
    </location>
</feature>
<gene>
    <name evidence="3" type="ORF">Pla52n_58620</name>
</gene>
<feature type="compositionally biased region" description="Polar residues" evidence="1">
    <location>
        <begin position="225"/>
        <end position="235"/>
    </location>
</feature>
<name>A0A5C6A1E9_9BACT</name>
<organism evidence="3 4">
    <name type="scientific">Stieleria varia</name>
    <dbReference type="NCBI Taxonomy" id="2528005"/>
    <lineage>
        <taxon>Bacteria</taxon>
        <taxon>Pseudomonadati</taxon>
        <taxon>Planctomycetota</taxon>
        <taxon>Planctomycetia</taxon>
        <taxon>Pirellulales</taxon>
        <taxon>Pirellulaceae</taxon>
        <taxon>Stieleria</taxon>
    </lineage>
</organism>
<feature type="region of interest" description="Disordered" evidence="1">
    <location>
        <begin position="142"/>
        <end position="175"/>
    </location>
</feature>
<sequence>MINVNTYRSAARPTIIYVGLATLVVGISWCAYLAAAETTSVPHTPDFLSTADKMVPRESATPTVKQKSQTGKTVADAIEASDTAGMILSDELSQEIDASINASASGGHVTGNSNDGSRDGYRQTGLSTRNFEISTRLQLAALQPSPPAPRPAFNLPRPSSTPNRIAVYPPSESTAFSGDAFERSLKNRIDVDAATPSAVTTGFGPIDWQAELNEVSEDDAPSPLLSLSNRTTQYPPSLPATPAPQVRPQPLAHPLPQTTVPSSVASHLIAPTPAAPSPAAPTPAAPSPAAPTPNAPSPAAPTPSARVNTAPPTTARPKVARPIVAPPIPQATTHETRVPARPVGFAINRQPVPMQSSIAPAPMPPAPVPAQIRPAQPQWVMPSTRQTTTPYALRPQPAPQPRMPGQQRPVVHQQPQLAPPIQPAPLPPRTTLGMPRVHQQPAIVAPSIDTAAVPPVDPSINVQSRLFALPASAPVESPPALFASHVDPQETGGSLESGVPQGSPTQSVSETTQACEQNYFYDDFSASVMEPESMWHDGGREAFPYDAKAPTPTQYPLIQWGRTWYGDGITPRGKNWFGDANLVRPKFYVYGDFRTGIQSGRNAGGRADNWANRLNLDMDLQLTSTERFHAFVGPLDKNNQFTRIENIDGQLRYRNEMDWTPVTGFFEGDLGVILGAMQNHSADFDLPVSVGLVPLLFQNGIWMEDAVTAAAFSLPARHSNLLNWSNYDATFFAVVDQLNSPAFANASDAQAIGTAWFIEAYGGYIETGYAYLRERNRSELSYHNITASFTRRYFDRISNSVRVIVNTGQDLPKSSRTADGALLLVENSLITSRPLTFVPYANFFVGWDRPQSVARAGLSGGILRNTGINFDTDGLNGFATLDPTANDTAGTSIGVDLIGKDLDRQLLVELSYLTPHGGSNPNVPGDQYGVGTRYQFPITNATLIRMDAMYGWRDGLPDVYGTRIEYRWKF</sequence>
<dbReference type="AlphaFoldDB" id="A0A5C6A1E9"/>
<evidence type="ECO:0000313" key="4">
    <source>
        <dbReference type="Proteomes" id="UP000320176"/>
    </source>
</evidence>
<feature type="compositionally biased region" description="Pro residues" evidence="1">
    <location>
        <begin position="236"/>
        <end position="253"/>
    </location>
</feature>
<reference evidence="3 4" key="1">
    <citation type="submission" date="2019-02" db="EMBL/GenBank/DDBJ databases">
        <title>Deep-cultivation of Planctomycetes and their phenomic and genomic characterization uncovers novel biology.</title>
        <authorList>
            <person name="Wiegand S."/>
            <person name="Jogler M."/>
            <person name="Boedeker C."/>
            <person name="Pinto D."/>
            <person name="Vollmers J."/>
            <person name="Rivas-Marin E."/>
            <person name="Kohn T."/>
            <person name="Peeters S.H."/>
            <person name="Heuer A."/>
            <person name="Rast P."/>
            <person name="Oberbeckmann S."/>
            <person name="Bunk B."/>
            <person name="Jeske O."/>
            <person name="Meyerdierks A."/>
            <person name="Storesund J.E."/>
            <person name="Kallscheuer N."/>
            <person name="Luecker S."/>
            <person name="Lage O.M."/>
            <person name="Pohl T."/>
            <person name="Merkel B.J."/>
            <person name="Hornburger P."/>
            <person name="Mueller R.-W."/>
            <person name="Bruemmer F."/>
            <person name="Labrenz M."/>
            <person name="Spormann A.M."/>
            <person name="Op Den Camp H."/>
            <person name="Overmann J."/>
            <person name="Amann R."/>
            <person name="Jetten M.S.M."/>
            <person name="Mascher T."/>
            <person name="Medema M.H."/>
            <person name="Devos D.P."/>
            <person name="Kaster A.-K."/>
            <person name="Ovreas L."/>
            <person name="Rohde M."/>
            <person name="Galperin M.Y."/>
            <person name="Jogler C."/>
        </authorList>
    </citation>
    <scope>NUCLEOTIDE SEQUENCE [LARGE SCALE GENOMIC DNA]</scope>
    <source>
        <strain evidence="3 4">Pla52n</strain>
    </source>
</reference>
<evidence type="ECO:0000256" key="1">
    <source>
        <dbReference type="SAM" id="MobiDB-lite"/>
    </source>
</evidence>
<dbReference type="RefSeq" id="WP_231742587.1">
    <property type="nucleotide sequence ID" value="NZ_SJPN01000009.1"/>
</dbReference>
<dbReference type="EMBL" id="SJPN01000009">
    <property type="protein sequence ID" value="TWT93205.1"/>
    <property type="molecule type" value="Genomic_DNA"/>
</dbReference>
<keyword evidence="2" id="KW-0812">Transmembrane</keyword>
<keyword evidence="2" id="KW-0472">Membrane</keyword>
<protein>
    <submittedName>
        <fullName evidence="3">Uncharacterized protein</fullName>
    </submittedName>
</protein>